<dbReference type="InterPro" id="IPR024370">
    <property type="entry name" value="PBP_domain"/>
</dbReference>
<sequence>MACSKPTGDMWQPKLKRNFNMKMNKKHNGWAVFVLSILLMACGNTGTAPAVVSDDTPTSGRIRISIDESFKPVIDSQIKVFQSSFPNAEIIAEYKPEAECLKDLESDSTRMVIVTRGLSEDESTQFEQKLGFKPAWGILAYDAVAIVTNKKAKDSTFTMGDIKNMLAGNSSYKYKVVMDGLSATSTVRFAMDSLLRGKPLGKNVVAAKTSPEVIEYVANDPNAIGMIGVSWIGNSDDRDQLSFLSKVNVASLACETCDEDAYVKPYQGNIALGRYPLIRSLNYIVKENYQGLGKGFVNFLIYERGQLIFKRAYLLPGRMQFNVRNMNIKQ</sequence>
<gene>
    <name evidence="3" type="ORF">GLV81_03830</name>
</gene>
<dbReference type="Gene3D" id="3.40.190.10">
    <property type="entry name" value="Periplasmic binding protein-like II"/>
    <property type="match status" value="2"/>
</dbReference>
<protein>
    <submittedName>
        <fullName evidence="3">Phosphate ABC transporter substrate-binding protein, PhoT family</fullName>
    </submittedName>
</protein>
<dbReference type="Pfam" id="PF12849">
    <property type="entry name" value="PBP_like_2"/>
    <property type="match status" value="1"/>
</dbReference>
<organism evidence="3 4">
    <name type="scientific">Phnomibacter ginsenosidimutans</name>
    <dbReference type="NCBI Taxonomy" id="2676868"/>
    <lineage>
        <taxon>Bacteria</taxon>
        <taxon>Pseudomonadati</taxon>
        <taxon>Bacteroidota</taxon>
        <taxon>Chitinophagia</taxon>
        <taxon>Chitinophagales</taxon>
        <taxon>Chitinophagaceae</taxon>
        <taxon>Phnomibacter</taxon>
    </lineage>
</organism>
<dbReference type="EMBL" id="CP046566">
    <property type="protein sequence ID" value="QGW27351.1"/>
    <property type="molecule type" value="Genomic_DNA"/>
</dbReference>
<feature type="domain" description="PBP" evidence="2">
    <location>
        <begin position="55"/>
        <end position="301"/>
    </location>
</feature>
<dbReference type="PANTHER" id="PTHR30570">
    <property type="entry name" value="PERIPLASMIC PHOSPHATE BINDING COMPONENT OF PHOSPHATE ABC TRANSPORTER"/>
    <property type="match status" value="1"/>
</dbReference>
<reference evidence="3 4" key="1">
    <citation type="submission" date="2019-11" db="EMBL/GenBank/DDBJ databases">
        <authorList>
            <person name="Im W.T."/>
        </authorList>
    </citation>
    <scope>NUCLEOTIDE SEQUENCE [LARGE SCALE GENOMIC DNA]</scope>
    <source>
        <strain evidence="3 4">SB-02</strain>
    </source>
</reference>
<name>A0A6I6GXN2_9BACT</name>
<dbReference type="InterPro" id="IPR050811">
    <property type="entry name" value="Phosphate_ABC_transporter"/>
</dbReference>
<evidence type="ECO:0000313" key="4">
    <source>
        <dbReference type="Proteomes" id="UP000426027"/>
    </source>
</evidence>
<dbReference type="PANTHER" id="PTHR30570:SF1">
    <property type="entry name" value="PHOSPHATE-BINDING PROTEIN PSTS"/>
    <property type="match status" value="1"/>
</dbReference>
<proteinExistence type="predicted"/>
<dbReference type="SUPFAM" id="SSF53850">
    <property type="entry name" value="Periplasmic binding protein-like II"/>
    <property type="match status" value="1"/>
</dbReference>
<keyword evidence="1" id="KW-0732">Signal</keyword>
<dbReference type="AlphaFoldDB" id="A0A6I6GXN2"/>
<evidence type="ECO:0000256" key="1">
    <source>
        <dbReference type="ARBA" id="ARBA00022729"/>
    </source>
</evidence>
<keyword evidence="4" id="KW-1185">Reference proteome</keyword>
<dbReference type="KEGG" id="fls:GLV81_03830"/>
<evidence type="ECO:0000259" key="2">
    <source>
        <dbReference type="Pfam" id="PF12849"/>
    </source>
</evidence>
<accession>A0A6I6GXN2</accession>
<evidence type="ECO:0000313" key="3">
    <source>
        <dbReference type="EMBL" id="QGW27351.1"/>
    </source>
</evidence>
<dbReference type="Proteomes" id="UP000426027">
    <property type="component" value="Chromosome"/>
</dbReference>